<dbReference type="InterPro" id="IPR032378">
    <property type="entry name" value="ZC3H15/TMA46_C"/>
</dbReference>
<feature type="domain" description="ZC3H15/TMA46 family C-terminal" evidence="6">
    <location>
        <begin position="145"/>
        <end position="227"/>
    </location>
</feature>
<dbReference type="GO" id="GO:0005829">
    <property type="term" value="C:cytosol"/>
    <property type="evidence" value="ECO:0007669"/>
    <property type="project" value="TreeGrafter"/>
</dbReference>
<dbReference type="PANTHER" id="PTHR12681:SF0">
    <property type="entry name" value="ZINC FINGER CCCH DOMAIN-CONTAINING PROTEIN 15"/>
    <property type="match status" value="1"/>
</dbReference>
<protein>
    <recommendedName>
        <fullName evidence="6">ZC3H15/TMA46 family C-terminal domain-containing protein</fullName>
    </recommendedName>
</protein>
<keyword evidence="1" id="KW-0479">Metal-binding</keyword>
<keyword evidence="3" id="KW-0862">Zinc</keyword>
<reference evidence="7" key="1">
    <citation type="submission" date="2021-01" db="EMBL/GenBank/DDBJ databases">
        <authorList>
            <person name="Corre E."/>
            <person name="Pelletier E."/>
            <person name="Niang G."/>
            <person name="Scheremetjew M."/>
            <person name="Finn R."/>
            <person name="Kale V."/>
            <person name="Holt S."/>
            <person name="Cochrane G."/>
            <person name="Meng A."/>
            <person name="Brown T."/>
            <person name="Cohen L."/>
        </authorList>
    </citation>
    <scope>NUCLEOTIDE SEQUENCE</scope>
    <source>
        <strain evidence="7">CCAP979/52</strain>
    </source>
</reference>
<dbReference type="GO" id="GO:0003729">
    <property type="term" value="F:mRNA binding"/>
    <property type="evidence" value="ECO:0007669"/>
    <property type="project" value="TreeGrafter"/>
</dbReference>
<evidence type="ECO:0000256" key="5">
    <source>
        <dbReference type="SAM" id="MobiDB-lite"/>
    </source>
</evidence>
<dbReference type="AlphaFoldDB" id="A0A7S0LU19"/>
<sequence length="301" mass="33425">MPSKKEVQKIQKKVVEDKTFGLKNKNKSKVVQKFVDDVTLNAKRAGLSKDEAIRLEKMRAEREQTKAEKKAREQEMMLLFQPALTKKQREEKAAKDAAAAAAKAKLEEGPEIIDSQQAYEDAKRGEDLAAAEAVLGPQRDDDVYDEIEREREALKKKGGLTPVTYDSFVAWKAKKAEEKKKSELADAYKKLEAARSMKGKSGRDLFNQLLASNADLFLDDDEVEDDWMIRDHASDDEEDVYDIEVTGTTFSLKKAEKSSGAAAGNAQADGEAAVEEVAAAVDASLFLDEDVELPSDEDEDD</sequence>
<gene>
    <name evidence="7" type="ORF">CCUR1050_LOCUS297</name>
</gene>
<feature type="region of interest" description="Disordered" evidence="5">
    <location>
        <begin position="254"/>
        <end position="273"/>
    </location>
</feature>
<organism evidence="7">
    <name type="scientific">Cryptomonas curvata</name>
    <dbReference type="NCBI Taxonomy" id="233186"/>
    <lineage>
        <taxon>Eukaryota</taxon>
        <taxon>Cryptophyceae</taxon>
        <taxon>Cryptomonadales</taxon>
        <taxon>Cryptomonadaceae</taxon>
        <taxon>Cryptomonas</taxon>
    </lineage>
</organism>
<dbReference type="GO" id="GO:0002181">
    <property type="term" value="P:cytoplasmic translation"/>
    <property type="evidence" value="ECO:0007669"/>
    <property type="project" value="TreeGrafter"/>
</dbReference>
<dbReference type="EMBL" id="HBEZ01000595">
    <property type="protein sequence ID" value="CAD8622623.1"/>
    <property type="molecule type" value="Transcribed_RNA"/>
</dbReference>
<evidence type="ECO:0000256" key="2">
    <source>
        <dbReference type="ARBA" id="ARBA00022771"/>
    </source>
</evidence>
<evidence type="ECO:0000256" key="1">
    <source>
        <dbReference type="ARBA" id="ARBA00022723"/>
    </source>
</evidence>
<proteinExistence type="predicted"/>
<keyword evidence="4" id="KW-0175">Coiled coil</keyword>
<dbReference type="GO" id="GO:0008270">
    <property type="term" value="F:zinc ion binding"/>
    <property type="evidence" value="ECO:0007669"/>
    <property type="project" value="UniProtKB-KW"/>
</dbReference>
<dbReference type="Gene3D" id="6.20.400.10">
    <property type="match status" value="1"/>
</dbReference>
<evidence type="ECO:0000256" key="4">
    <source>
        <dbReference type="SAM" id="Coils"/>
    </source>
</evidence>
<evidence type="ECO:0000259" key="6">
    <source>
        <dbReference type="Pfam" id="PF16543"/>
    </source>
</evidence>
<name>A0A7S0LU19_9CRYP</name>
<accession>A0A7S0LU19</accession>
<feature type="coiled-coil region" evidence="4">
    <location>
        <begin position="48"/>
        <end position="107"/>
    </location>
</feature>
<evidence type="ECO:0000256" key="3">
    <source>
        <dbReference type="ARBA" id="ARBA00022833"/>
    </source>
</evidence>
<dbReference type="Pfam" id="PF16543">
    <property type="entry name" value="DFRP_C"/>
    <property type="match status" value="1"/>
</dbReference>
<keyword evidence="2" id="KW-0863">Zinc-finger</keyword>
<feature type="compositionally biased region" description="Low complexity" evidence="5">
    <location>
        <begin position="258"/>
        <end position="273"/>
    </location>
</feature>
<dbReference type="PANTHER" id="PTHR12681">
    <property type="entry name" value="ZINC FINGER-CONTAINING PROTEIN P48ZNF"/>
    <property type="match status" value="1"/>
</dbReference>
<evidence type="ECO:0000313" key="7">
    <source>
        <dbReference type="EMBL" id="CAD8622623.1"/>
    </source>
</evidence>